<name>A0A8J6ALV1_GALPY</name>
<dbReference type="InterPro" id="IPR002165">
    <property type="entry name" value="Plexin_repeat"/>
</dbReference>
<evidence type="ECO:0000256" key="17">
    <source>
        <dbReference type="SAM" id="MobiDB-lite"/>
    </source>
</evidence>
<evidence type="ECO:0000256" key="15">
    <source>
        <dbReference type="ARBA" id="ARBA00070678"/>
    </source>
</evidence>
<dbReference type="FunFam" id="2.130.10.10:FF:000126">
    <property type="entry name" value="Plexin B1"/>
    <property type="match status" value="1"/>
</dbReference>
<keyword evidence="11" id="KW-1015">Disulfide bond</keyword>
<feature type="region of interest" description="Disordered" evidence="17">
    <location>
        <begin position="854"/>
        <end position="884"/>
    </location>
</feature>
<feature type="compositionally biased region" description="Low complexity" evidence="17">
    <location>
        <begin position="823"/>
        <end position="837"/>
    </location>
</feature>
<dbReference type="PROSITE" id="PS51004">
    <property type="entry name" value="SEMA"/>
    <property type="match status" value="1"/>
</dbReference>
<dbReference type="SUPFAM" id="SSF101912">
    <property type="entry name" value="Sema domain"/>
    <property type="match status" value="1"/>
</dbReference>
<proteinExistence type="inferred from homology"/>
<dbReference type="InterPro" id="IPR057533">
    <property type="entry name" value="PSI_Plexin-B"/>
</dbReference>
<dbReference type="InterPro" id="IPR013548">
    <property type="entry name" value="Plexin_cytoplasmic_RasGAP_dom"/>
</dbReference>
<accession>A0A8J6ALV1</accession>
<dbReference type="InterPro" id="IPR014756">
    <property type="entry name" value="Ig_E-set"/>
</dbReference>
<comment type="subcellular location">
    <subcellularLocation>
        <location evidence="1">Cell membrane</location>
        <topology evidence="1">Single-pass type I membrane protein</topology>
    </subcellularLocation>
</comment>
<feature type="signal peptide" evidence="19">
    <location>
        <begin position="1"/>
        <end position="21"/>
    </location>
</feature>
<dbReference type="InterPro" id="IPR036352">
    <property type="entry name" value="Semap_dom_sf"/>
</dbReference>
<dbReference type="Pfam" id="PF01437">
    <property type="entry name" value="PSI"/>
    <property type="match status" value="1"/>
</dbReference>
<dbReference type="Gene3D" id="3.10.20.90">
    <property type="entry name" value="Phosphatidylinositol 3-kinase Catalytic Subunit, Chain A, domain 1"/>
    <property type="match status" value="1"/>
</dbReference>
<dbReference type="InterPro" id="IPR041019">
    <property type="entry name" value="TIG1_plexin"/>
</dbReference>
<sequence length="2165" mass="236205">VTMPVLGPALLQALWAGWVLTLQPPPPAAFTPNGTHLQHLARDPTSGTLYLGATNFLFQLSPGLQLEATVSTGPVLDSRDCLPPVMPDECPQAQPTDNLNQLLLVSPGALVVCGSVHQGVCEQRRLGQLGQLLLRPERPGDTQYVAANDPAVSTVGLVAQGWAGEPLLFVGRGYTSRGVGGGIPPITTRALRPLDPQAAFSYEETAKLAVGRLSEYSHHFVSAFARGASAYFLFLRRDLQAQSRAFRAYVSRVCLRDQHYYSYVELPLACQGGRYGLIQAAAVATSAEVARGEVLFAAFSSAAAPTVGRPPSAAAGGSGASALCAFPLDEVDRLANRTRDACYTREGRTEDGAEVAYIEYDVNSDCAQLPVDTLDAYPCGSDHTPSPMASRVPLEATAVLEWPGVQLTAVAVTVEDGHTIAFLGDSQGQLHRVYLGPGSDGQSYATQTIQPGSAVSRDLTFDGAFEHLYVMTQSTLLKVPVASCAQHLDCASCLAQRDPYCGWCVLLGRCSRRSECSRGQGPERWLWSFQPELGCLQVTAMSPANISREERREVFLSVPDLPSLWPGESYSCHFGEHQSRALLTSSGVSCPSPDPSEAPALPRGADHVSVNVEVRFDAVVIVQASLSFYDCVAVTKLHPSAQCQACVSSRWGCNWCVWQHLCTHKASCEAGPMVMSQQSLLLSPTLPARDAPTPFPPTAPKATSTRAPDTFPEEPGALSTAAGSDIPPGARPSLLSPWGPWAGPSPIPASASTESLLHEEPPLPTTPNKPGTAAPARTDSEPTATPEERSISRPSSSDAAALPPALADPDSEALPSVGPLDQPPGTATATTFPGAAGSTKPALDWFVREGGELPEADEWTGGDTPAFSTSTLLSGDGDSAEHEGPAAPLILLSSLDYQYDTPGLWELEEGSWGPSSCPCVESVQGSMLMPVHVEREVRLLGRNLHLFQDSPGDNECVMELEGREVVVDARVECEPPPETSCRVTCQQHQLSYEALQPELRVGLFLRRARRLRVDSADGLHVVLYDCSVGHGDCSRCQTAMPQYGCVWCKGELPRCVAHEACGEAEAVATQCPAPFIHLVEPLTGPIDGGTRVTIRGSNLGQHVQDVQDTVRVAGVPCAVDAQEYEVSSSLVCITEASREEVAGTVTVEVPGRGRGISERDFAYQDPKVQSIFPSRGPRAGGTLLTLRGSKLLTGRLEDIRVVVGGLPCHLLLEQQVEELRCETSPHREPASLPVSVWFGAAERRLHHSPFEYTADPNITSAGPTKSFLSGGREIWARGQNLDVVQTPRIRVTVASRAPQPSQGLGRKRRVIPETACSLGASCGRHHFEEPCHVNSSQLMTCRTPALPSLPEDPWIRVEFILDNLVFDFATLNPTPFSYEADPTLQPLNPEDPNAPFRHKPGSVLSVEGENLDLAMSKEEVVAMIGDGPCVVKTLTRHHLYCEPPVEQPLPRLHALREAPDTLPEFTVGGQVLGLGWASGMPGTLAYRRLPMQVQMGNLLFNLGHVQYDGESPMAFPMAAQVGLGVGTSLLALGVIIIVLIYRRKSKQALRDYKKVQIQLENLESSVRDRCKKEFTDLMTEMTDLTSDLLGSGIPFLDYKVYAERVFFPGHQESPLHRDLGVPESRRPTVEQGLGQLSNLLNSKLFLTKFIHTLESQRTFSARDRAYVASLLTVALHGKLEYFTDILRTLLSDLVAQYVAKNPKLMLRRTETVVEKLLTNWMSICLYAFVRDSVGEPLYMLFRGIKHQVDKGPVDSVTGKAKYTLNDNRLLREDVEYRPLTLNALLAVGPGAGEAQGVPVKVLDCDTISQAKEKMLDQLYKGVPLVQRPDPRTLDVEWRSGVAGHLILSDEDVTSEVQGLWRRLNTLQHYKVPDGATVALVPCLTKHLLRENQDYVPGERTPMLEDVDEGGIRPWHLVKPSEEPEPPRPRRGSIRGGERERAKAIPEIYLTRLLSMKGTLQKFVDDLFQVILSTSRPVPLAVKYFFDLLDEQAQQHGISDQDTVHIWKTNSLPLRFWINIIKNPQFVFDVQTSDNMDAVLLVIAQTFMDACTLADHKLGRDSPINKLLYARDIPRYKQMVERYYADIRQTAPASDQEMNSVLAELSRNYSGDLGARVALHELYKYINKYYDQIITALEEDGTAQKMQLGYRLQQIAAAVENKVTDL</sequence>
<comment type="similarity">
    <text evidence="2">Belongs to the plexin family.</text>
</comment>
<keyword evidence="7" id="KW-0677">Repeat</keyword>
<dbReference type="FunFam" id="1.10.506.10:FF:000010">
    <property type="entry name" value="Plexin B1"/>
    <property type="match status" value="1"/>
</dbReference>
<evidence type="ECO:0000256" key="16">
    <source>
        <dbReference type="PROSITE-ProRule" id="PRU00352"/>
    </source>
</evidence>
<keyword evidence="3" id="KW-1003">Cell membrane</keyword>
<evidence type="ECO:0000256" key="5">
    <source>
        <dbReference type="ARBA" id="ARBA00022692"/>
    </source>
</evidence>
<dbReference type="Pfam" id="PF24317">
    <property type="entry name" value="PSI_Plexin-B"/>
    <property type="match status" value="1"/>
</dbReference>
<dbReference type="CDD" id="cd01180">
    <property type="entry name" value="IPT_plexin_repeat1"/>
    <property type="match status" value="1"/>
</dbReference>
<dbReference type="GO" id="GO:0017154">
    <property type="term" value="F:semaphorin receptor activity"/>
    <property type="evidence" value="ECO:0007669"/>
    <property type="project" value="InterPro"/>
</dbReference>
<evidence type="ECO:0000256" key="1">
    <source>
        <dbReference type="ARBA" id="ARBA00004251"/>
    </source>
</evidence>
<dbReference type="SMART" id="SM00630">
    <property type="entry name" value="Sema"/>
    <property type="match status" value="1"/>
</dbReference>
<dbReference type="Pfam" id="PF01403">
    <property type="entry name" value="Sema"/>
    <property type="match status" value="1"/>
</dbReference>
<evidence type="ECO:0000256" key="8">
    <source>
        <dbReference type="ARBA" id="ARBA00022989"/>
    </source>
</evidence>
<feature type="compositionally biased region" description="Low complexity" evidence="17">
    <location>
        <begin position="792"/>
        <end position="815"/>
    </location>
</feature>
<dbReference type="OrthoDB" id="125363at2759"/>
<dbReference type="InterPro" id="IPR015943">
    <property type="entry name" value="WD40/YVTN_repeat-like_dom_sf"/>
</dbReference>
<dbReference type="FunFam" id="2.60.40.10:FF:000203">
    <property type="entry name" value="Plexin B2"/>
    <property type="match status" value="1"/>
</dbReference>
<dbReference type="GO" id="GO:0002116">
    <property type="term" value="C:semaphorin receptor complex"/>
    <property type="evidence" value="ECO:0007669"/>
    <property type="project" value="TreeGrafter"/>
</dbReference>
<dbReference type="Pfam" id="PF01833">
    <property type="entry name" value="TIG"/>
    <property type="match status" value="2"/>
</dbReference>
<evidence type="ECO:0000256" key="2">
    <source>
        <dbReference type="ARBA" id="ARBA00010297"/>
    </source>
</evidence>
<keyword evidence="6 19" id="KW-0732">Signal</keyword>
<dbReference type="InterPro" id="IPR016201">
    <property type="entry name" value="PSI"/>
</dbReference>
<dbReference type="CDD" id="cd01181">
    <property type="entry name" value="IPT_plexin_repeat3"/>
    <property type="match status" value="1"/>
</dbReference>
<comment type="caution">
    <text evidence="16">Lacks conserved residue(s) required for the propagation of feature annotation.</text>
</comment>
<dbReference type="GO" id="GO:0007162">
    <property type="term" value="P:negative regulation of cell adhesion"/>
    <property type="evidence" value="ECO:0007669"/>
    <property type="project" value="TreeGrafter"/>
</dbReference>
<dbReference type="CDD" id="cd12793">
    <property type="entry name" value="RasGAP_plexin_B1"/>
    <property type="match status" value="1"/>
</dbReference>
<feature type="transmembrane region" description="Helical" evidence="18">
    <location>
        <begin position="1521"/>
        <end position="1541"/>
    </location>
</feature>
<evidence type="ECO:0000256" key="19">
    <source>
        <dbReference type="SAM" id="SignalP"/>
    </source>
</evidence>
<dbReference type="GO" id="GO:0005886">
    <property type="term" value="C:plasma membrane"/>
    <property type="evidence" value="ECO:0007669"/>
    <property type="project" value="UniProtKB-SubCell"/>
</dbReference>
<reference evidence="21" key="1">
    <citation type="journal article" date="2021" name="Evol. Appl.">
        <title>The genome of the Pyrenean desman and the effects of bottlenecks and inbreeding on the genomic landscape of an endangered species.</title>
        <authorList>
            <person name="Escoda L."/>
            <person name="Castresana J."/>
        </authorList>
    </citation>
    <scope>NUCLEOTIDE SEQUENCE</scope>
    <source>
        <strain evidence="21">IBE-C5619</strain>
    </source>
</reference>
<dbReference type="Proteomes" id="UP000700334">
    <property type="component" value="Unassembled WGS sequence"/>
</dbReference>
<comment type="function">
    <text evidence="14">Receptor for SEMA4D. Plays a role in GABAergic synapse development. Mediates SEMA4A- and SEMA4D-dependent inhibitory synapse development. Plays a role in RHOA activation and subsequent changes of the actin cytoskeleton. Plays a role in axon guidance, invasive growth and cell migration.</text>
</comment>
<evidence type="ECO:0000256" key="13">
    <source>
        <dbReference type="ARBA" id="ARBA00023180"/>
    </source>
</evidence>
<evidence type="ECO:0000256" key="4">
    <source>
        <dbReference type="ARBA" id="ARBA00022553"/>
    </source>
</evidence>
<evidence type="ECO:0000256" key="18">
    <source>
        <dbReference type="SAM" id="Phobius"/>
    </source>
</evidence>
<dbReference type="PANTHER" id="PTHR22625">
    <property type="entry name" value="PLEXIN"/>
    <property type="match status" value="1"/>
</dbReference>
<dbReference type="SMART" id="SM00423">
    <property type="entry name" value="PSI"/>
    <property type="match status" value="3"/>
</dbReference>
<evidence type="ECO:0000256" key="10">
    <source>
        <dbReference type="ARBA" id="ARBA00023136"/>
    </source>
</evidence>
<feature type="chain" id="PRO_5035156968" description="Plexin-B1" evidence="19">
    <location>
        <begin position="22"/>
        <end position="2165"/>
    </location>
</feature>
<dbReference type="Pfam" id="PF20170">
    <property type="entry name" value="Plexin_RBD"/>
    <property type="match status" value="1"/>
</dbReference>
<keyword evidence="10 18" id="KW-0472">Membrane</keyword>
<dbReference type="Gene3D" id="2.60.40.10">
    <property type="entry name" value="Immunoglobulins"/>
    <property type="match status" value="3"/>
</dbReference>
<keyword evidence="13" id="KW-0325">Glycoprotein</keyword>
<feature type="compositionally biased region" description="Basic and acidic residues" evidence="17">
    <location>
        <begin position="1918"/>
        <end position="1927"/>
    </location>
</feature>
<evidence type="ECO:0000256" key="11">
    <source>
        <dbReference type="ARBA" id="ARBA00023157"/>
    </source>
</evidence>
<evidence type="ECO:0000256" key="6">
    <source>
        <dbReference type="ARBA" id="ARBA00022729"/>
    </source>
</evidence>
<gene>
    <name evidence="21" type="ORF">J0S82_002111</name>
</gene>
<evidence type="ECO:0000256" key="3">
    <source>
        <dbReference type="ARBA" id="ARBA00022475"/>
    </source>
</evidence>
<dbReference type="InterPro" id="IPR002909">
    <property type="entry name" value="IPT_dom"/>
</dbReference>
<dbReference type="Gene3D" id="2.130.10.10">
    <property type="entry name" value="YVTN repeat-like/Quinoprotein amine dehydrogenase"/>
    <property type="match status" value="1"/>
</dbReference>
<dbReference type="SMART" id="SM00429">
    <property type="entry name" value="IPT"/>
    <property type="match status" value="3"/>
</dbReference>
<dbReference type="FunFam" id="1.10.506.10:FF:000012">
    <property type="entry name" value="Plexin B1"/>
    <property type="match status" value="1"/>
</dbReference>
<dbReference type="FunFam" id="2.60.40.10:FF:000705">
    <property type="entry name" value="Plexin B1"/>
    <property type="match status" value="1"/>
</dbReference>
<comment type="caution">
    <text evidence="21">The sequence shown here is derived from an EMBL/GenBank/DDBJ whole genome shotgun (WGS) entry which is preliminary data.</text>
</comment>
<dbReference type="Pfam" id="PF17960">
    <property type="entry name" value="TIG_plexin"/>
    <property type="match status" value="1"/>
</dbReference>
<organism evidence="21 22">
    <name type="scientific">Galemys pyrenaicus</name>
    <name type="common">Iberian desman</name>
    <name type="synonym">Pyrenean desman</name>
    <dbReference type="NCBI Taxonomy" id="202257"/>
    <lineage>
        <taxon>Eukaryota</taxon>
        <taxon>Metazoa</taxon>
        <taxon>Chordata</taxon>
        <taxon>Craniata</taxon>
        <taxon>Vertebrata</taxon>
        <taxon>Euteleostomi</taxon>
        <taxon>Mammalia</taxon>
        <taxon>Eutheria</taxon>
        <taxon>Laurasiatheria</taxon>
        <taxon>Eulipotyphla</taxon>
        <taxon>Talpidae</taxon>
        <taxon>Galemys</taxon>
    </lineage>
</organism>
<evidence type="ECO:0000256" key="7">
    <source>
        <dbReference type="ARBA" id="ARBA00022737"/>
    </source>
</evidence>
<dbReference type="EMBL" id="JAGFMF010011397">
    <property type="protein sequence ID" value="KAG8524009.1"/>
    <property type="molecule type" value="Genomic_DNA"/>
</dbReference>
<feature type="region of interest" description="Disordered" evidence="17">
    <location>
        <begin position="685"/>
        <end position="839"/>
    </location>
</feature>
<protein>
    <recommendedName>
        <fullName evidence="15">Plexin-B1</fullName>
    </recommendedName>
</protein>
<dbReference type="GO" id="GO:0008360">
    <property type="term" value="P:regulation of cell shape"/>
    <property type="evidence" value="ECO:0007669"/>
    <property type="project" value="TreeGrafter"/>
</dbReference>
<dbReference type="PANTHER" id="PTHR22625:SF36">
    <property type="entry name" value="PLEXIN-B1"/>
    <property type="match status" value="1"/>
</dbReference>
<keyword evidence="8 18" id="KW-1133">Transmembrane helix</keyword>
<dbReference type="InterPro" id="IPR013783">
    <property type="entry name" value="Ig-like_fold"/>
</dbReference>
<dbReference type="InterPro" id="IPR008936">
    <property type="entry name" value="Rho_GTPase_activation_prot"/>
</dbReference>
<keyword evidence="12" id="KW-0675">Receptor</keyword>
<dbReference type="InterPro" id="IPR001627">
    <property type="entry name" value="Semap_dom"/>
</dbReference>
<feature type="region of interest" description="Disordered" evidence="17">
    <location>
        <begin position="1914"/>
        <end position="1938"/>
    </location>
</feature>
<dbReference type="InterPro" id="IPR041362">
    <property type="entry name" value="TIG2_plexin"/>
</dbReference>
<dbReference type="CDD" id="cd01179">
    <property type="entry name" value="IPT_plexin_repeat2"/>
    <property type="match status" value="1"/>
</dbReference>
<evidence type="ECO:0000256" key="14">
    <source>
        <dbReference type="ARBA" id="ARBA00057668"/>
    </source>
</evidence>
<feature type="non-terminal residue" evidence="21">
    <location>
        <position position="1"/>
    </location>
</feature>
<dbReference type="Pfam" id="PF18020">
    <property type="entry name" value="TIG_2"/>
    <property type="match status" value="1"/>
</dbReference>
<dbReference type="Pfam" id="PF24479">
    <property type="entry name" value="PSI_PlexinA-B"/>
    <property type="match status" value="1"/>
</dbReference>
<evidence type="ECO:0000256" key="12">
    <source>
        <dbReference type="ARBA" id="ARBA00023170"/>
    </source>
</evidence>
<dbReference type="SUPFAM" id="SSF81296">
    <property type="entry name" value="E set domains"/>
    <property type="match status" value="3"/>
</dbReference>
<evidence type="ECO:0000313" key="21">
    <source>
        <dbReference type="EMBL" id="KAG8524009.1"/>
    </source>
</evidence>
<dbReference type="GO" id="GO:0030334">
    <property type="term" value="P:regulation of cell migration"/>
    <property type="evidence" value="ECO:0007669"/>
    <property type="project" value="TreeGrafter"/>
</dbReference>
<keyword evidence="9" id="KW-0175">Coiled coil</keyword>
<dbReference type="SUPFAM" id="SSF48350">
    <property type="entry name" value="GTPase activation domain, GAP"/>
    <property type="match status" value="1"/>
</dbReference>
<dbReference type="InterPro" id="IPR031148">
    <property type="entry name" value="Plexin"/>
</dbReference>
<dbReference type="Pfam" id="PF08337">
    <property type="entry name" value="Plexin_cytopl"/>
    <property type="match status" value="1"/>
</dbReference>
<feature type="domain" description="Sema" evidence="20">
    <location>
        <begin position="11"/>
        <end position="481"/>
    </location>
</feature>
<dbReference type="InterPro" id="IPR046800">
    <property type="entry name" value="Plexin_RBD"/>
</dbReference>
<dbReference type="FunFam" id="2.60.40.10:FF:000734">
    <property type="entry name" value="plexin-B1 isoform X1"/>
    <property type="match status" value="1"/>
</dbReference>
<keyword evidence="5 18" id="KW-0812">Transmembrane</keyword>
<dbReference type="GO" id="GO:0050772">
    <property type="term" value="P:positive regulation of axonogenesis"/>
    <property type="evidence" value="ECO:0007669"/>
    <property type="project" value="TreeGrafter"/>
</dbReference>
<keyword evidence="22" id="KW-1185">Reference proteome</keyword>
<dbReference type="Gene3D" id="1.10.506.10">
    <property type="entry name" value="GTPase Activation - p120gap, domain 1"/>
    <property type="match status" value="2"/>
</dbReference>
<evidence type="ECO:0000256" key="9">
    <source>
        <dbReference type="ARBA" id="ARBA00023054"/>
    </source>
</evidence>
<evidence type="ECO:0000313" key="22">
    <source>
        <dbReference type="Proteomes" id="UP000700334"/>
    </source>
</evidence>
<dbReference type="SUPFAM" id="SSF103575">
    <property type="entry name" value="Plexin repeat"/>
    <property type="match status" value="1"/>
</dbReference>
<evidence type="ECO:0000259" key="20">
    <source>
        <dbReference type="PROSITE" id="PS51004"/>
    </source>
</evidence>
<dbReference type="FunFam" id="3.10.20.90:FF:000123">
    <property type="entry name" value="plexin-B1 isoform X1"/>
    <property type="match status" value="1"/>
</dbReference>
<keyword evidence="4" id="KW-0597">Phosphoprotein</keyword>